<organism evidence="3 4">
    <name type="scientific">Paralvinella palmiformis</name>
    <dbReference type="NCBI Taxonomy" id="53620"/>
    <lineage>
        <taxon>Eukaryota</taxon>
        <taxon>Metazoa</taxon>
        <taxon>Spiralia</taxon>
        <taxon>Lophotrochozoa</taxon>
        <taxon>Annelida</taxon>
        <taxon>Polychaeta</taxon>
        <taxon>Sedentaria</taxon>
        <taxon>Canalipalpata</taxon>
        <taxon>Terebellida</taxon>
        <taxon>Terebelliformia</taxon>
        <taxon>Alvinellidae</taxon>
        <taxon>Paralvinella</taxon>
    </lineage>
</organism>
<dbReference type="InterPro" id="IPR017853">
    <property type="entry name" value="GH"/>
</dbReference>
<reference evidence="3" key="1">
    <citation type="journal article" date="2023" name="Mol. Biol. Evol.">
        <title>Third-Generation Sequencing Reveals the Adaptive Role of the Epigenome in Three Deep-Sea Polychaetes.</title>
        <authorList>
            <person name="Perez M."/>
            <person name="Aroh O."/>
            <person name="Sun Y."/>
            <person name="Lan Y."/>
            <person name="Juniper S.K."/>
            <person name="Young C.R."/>
            <person name="Angers B."/>
            <person name="Qian P.Y."/>
        </authorList>
    </citation>
    <scope>NUCLEOTIDE SEQUENCE</scope>
    <source>
        <strain evidence="3">P08H-3</strain>
    </source>
</reference>
<evidence type="ECO:0000313" key="4">
    <source>
        <dbReference type="Proteomes" id="UP001208570"/>
    </source>
</evidence>
<dbReference type="Pfam" id="PF16028">
    <property type="entry name" value="SLC3A2_N"/>
    <property type="match status" value="1"/>
</dbReference>
<dbReference type="Gene3D" id="2.60.40.1180">
    <property type="entry name" value="Golgi alpha-mannosidase II"/>
    <property type="match status" value="1"/>
</dbReference>
<dbReference type="SUPFAM" id="SSF51445">
    <property type="entry name" value="(Trans)glycosidases"/>
    <property type="match status" value="1"/>
</dbReference>
<keyword evidence="1" id="KW-0812">Transmembrane</keyword>
<dbReference type="PANTHER" id="PTHR10357">
    <property type="entry name" value="ALPHA-AMYLASE FAMILY MEMBER"/>
    <property type="match status" value="1"/>
</dbReference>
<proteinExistence type="predicted"/>
<accession>A0AAD9MNF3</accession>
<keyword evidence="4" id="KW-1185">Reference proteome</keyword>
<dbReference type="InterPro" id="IPR013780">
    <property type="entry name" value="Glyco_hydro_b"/>
</dbReference>
<keyword evidence="1" id="KW-0472">Membrane</keyword>
<comment type="caution">
    <text evidence="3">The sequence shown here is derived from an EMBL/GenBank/DDBJ whole genome shotgun (WGS) entry which is preliminary data.</text>
</comment>
<dbReference type="Proteomes" id="UP001208570">
    <property type="component" value="Unassembled WGS sequence"/>
</dbReference>
<dbReference type="Gene3D" id="3.90.400.10">
    <property type="entry name" value="Oligo-1,6-glucosidase, Domain 2"/>
    <property type="match status" value="1"/>
</dbReference>
<dbReference type="EMBL" id="JAODUP010001374">
    <property type="protein sequence ID" value="KAK2140377.1"/>
    <property type="molecule type" value="Genomic_DNA"/>
</dbReference>
<evidence type="ECO:0000313" key="3">
    <source>
        <dbReference type="EMBL" id="KAK2140377.1"/>
    </source>
</evidence>
<dbReference type="InterPro" id="IPR006047">
    <property type="entry name" value="GH13_cat_dom"/>
</dbReference>
<dbReference type="SMART" id="SM00642">
    <property type="entry name" value="Aamy"/>
    <property type="match status" value="1"/>
</dbReference>
<sequence length="745" mass="84971">MSEGCFIFHLASSPLEVARVFEVRAQQEPVKQTVIQTVREPLYRLLKKMDNLAVTVNDEDEKKRFSEISSKSWKSDVNNKYEVFRYSAEKKALEGLDSCITAVSLGSVIPADKPYAGMGKEDLMRFSQTPFWNRFRLACTIMFWLAWATLLGAVIGLIVTFPQCTPPPEKPWYETAVIYQIYVRSFYDSDGDGAFASGIRSKLDYLTSIDTDAILLSSIYDSHPDESDGGDGPADYGYEVTNHTQIYSPYGTMKDFDILLTEAHERGIKVIMDFIPNYTGSNHTWFIESKRSRNISNPYWNFYVWLDCDKQPPNNWLSVYSESMWSDPVDRDPGSKQCYLHQFLNSQPELNLRSSAVQEKLEEILRFWLNKGVDGFRIVKVKHLFEDADFRDEPHGQCTDRYECYDHKYTTSQDDIYPLVSRWREIVDEYSQDDGVPRILLTDAMDNIANSLLYYGDYGSDGAHLPLNYQLTQINTSCNGRCMYEVMDSWLYGTPTYGTMNWMTGTQDMRRLADVIPQTDWNDWGYQNAIIMWKMTLPGAAFIYYGEEIGMTSVNNTGDQGSRDPAGNISLAYSRDPYRSPMQWTNGTSGGFMNVTLSNSTLDLDPWLEPGDNLLNISVEAQNGTDFTPFMFYSELTELRRTSETFLVGNFHYTLLTDDVVSYYREYEGKDRYVVAIKFGSGDEPVDIAGSHYDVPDEAEVVMTTRAGMSVSSGDMANLKELSLKTGDGVIVKWPYVRPDGKKNS</sequence>
<dbReference type="PANTHER" id="PTHR10357:SF179">
    <property type="entry name" value="NEUTRAL AND BASIC AMINO ACID TRANSPORT PROTEIN RBAT"/>
    <property type="match status" value="1"/>
</dbReference>
<dbReference type="GO" id="GO:0005975">
    <property type="term" value="P:carbohydrate metabolic process"/>
    <property type="evidence" value="ECO:0007669"/>
    <property type="project" value="InterPro"/>
</dbReference>
<dbReference type="InterPro" id="IPR045857">
    <property type="entry name" value="O16G_dom_2"/>
</dbReference>
<dbReference type="Pfam" id="PF00128">
    <property type="entry name" value="Alpha-amylase"/>
    <property type="match status" value="1"/>
</dbReference>
<evidence type="ECO:0000256" key="1">
    <source>
        <dbReference type="SAM" id="Phobius"/>
    </source>
</evidence>
<name>A0AAD9MNF3_9ANNE</name>
<feature type="domain" description="Glycosyl hydrolase family 13 catalytic" evidence="2">
    <location>
        <begin position="180"/>
        <end position="579"/>
    </location>
</feature>
<feature type="transmembrane region" description="Helical" evidence="1">
    <location>
        <begin position="135"/>
        <end position="161"/>
    </location>
</feature>
<dbReference type="AlphaFoldDB" id="A0AAD9MNF3"/>
<gene>
    <name evidence="3" type="ORF">LSH36_1373g00000</name>
</gene>
<dbReference type="Gene3D" id="3.20.20.80">
    <property type="entry name" value="Glycosidases"/>
    <property type="match status" value="1"/>
</dbReference>
<dbReference type="InterPro" id="IPR031984">
    <property type="entry name" value="SLC3A2_N"/>
</dbReference>
<keyword evidence="1" id="KW-1133">Transmembrane helix</keyword>
<evidence type="ECO:0000259" key="2">
    <source>
        <dbReference type="SMART" id="SM00642"/>
    </source>
</evidence>
<protein>
    <recommendedName>
        <fullName evidence="2">Glycosyl hydrolase family 13 catalytic domain-containing protein</fullName>
    </recommendedName>
</protein>